<reference evidence="3 4" key="1">
    <citation type="submission" date="2020-08" db="EMBL/GenBank/DDBJ databases">
        <title>A Genomic Blueprint of the Chicken Gut Microbiome.</title>
        <authorList>
            <person name="Gilroy R."/>
            <person name="Ravi A."/>
            <person name="Getino M."/>
            <person name="Pursley I."/>
            <person name="Horton D.L."/>
            <person name="Alikhan N.-F."/>
            <person name="Baker D."/>
            <person name="Gharbi K."/>
            <person name="Hall N."/>
            <person name="Watson M."/>
            <person name="Adriaenssens E.M."/>
            <person name="Foster-Nyarko E."/>
            <person name="Jarju S."/>
            <person name="Secka A."/>
            <person name="Antonio M."/>
            <person name="Oren A."/>
            <person name="Chaudhuri R."/>
            <person name="La Ragione R.M."/>
            <person name="Hildebrand F."/>
            <person name="Pallen M.J."/>
        </authorList>
    </citation>
    <scope>NUCLEOTIDE SEQUENCE [LARGE SCALE GENOMIC DNA]</scope>
    <source>
        <strain evidence="3 4">Sa1YVA6</strain>
    </source>
</reference>
<proteinExistence type="predicted"/>
<dbReference type="Proteomes" id="UP000600565">
    <property type="component" value="Unassembled WGS sequence"/>
</dbReference>
<comment type="caution">
    <text evidence="3">The sequence shown here is derived from an EMBL/GenBank/DDBJ whole genome shotgun (WGS) entry which is preliminary data.</text>
</comment>
<name>A0ABR8XP66_9BACL</name>
<evidence type="ECO:0000313" key="4">
    <source>
        <dbReference type="Proteomes" id="UP000600565"/>
    </source>
</evidence>
<sequence>MNEIKRQLNKKMGSTSKRSEQVMAKVNVRKRQKQPFKKSNRLYYATFVIFLAMITLTILVMNPWSLNDFSQTTPTVPVDEEIKETIEELPLQKYFKEDGDVAYFLGMGNEYAGFTETTTWLSDEYVEILEDNTGAVMQKVYRIKTDAIELVYEEIMEFEKKSFTLTQLNQLDPIQTIIKLPVKDGFTFEGQAMSYPVKLITPYKEYDNLVQITKEIEGGKNYFYYDNGDGLVAKQFITNDGHEILSLLGSINELPTINKEKVISFKNTLNNTVEEIPFYQLTFLNQLLLYKYEADNFELTYEPLFTDKDTEIGVFKYNCLEQYCENAFVKRLGEDITFGSLVWGKLQSFKLSPNYENILMSITLDEYYEDTLLPRAMLHVLNIDKMEVNLPSSKQDYFTHPWYPIFHYEWIDDKTIQAEVPDIENYESPTIYKWRQTKQQKTKIIEVSLPY</sequence>
<keyword evidence="4" id="KW-1185">Reference proteome</keyword>
<gene>
    <name evidence="3" type="ORF">H9632_11710</name>
</gene>
<dbReference type="EMBL" id="JACSPW010000010">
    <property type="protein sequence ID" value="MBD8033734.1"/>
    <property type="molecule type" value="Genomic_DNA"/>
</dbReference>
<protein>
    <submittedName>
        <fullName evidence="3">Uncharacterized protein</fullName>
    </submittedName>
</protein>
<keyword evidence="2" id="KW-1133">Transmembrane helix</keyword>
<keyword evidence="2" id="KW-0812">Transmembrane</keyword>
<evidence type="ECO:0000256" key="1">
    <source>
        <dbReference type="SAM" id="MobiDB-lite"/>
    </source>
</evidence>
<organism evidence="3 4">
    <name type="scientific">Solibacillus merdavium</name>
    <dbReference type="NCBI Taxonomy" id="2762218"/>
    <lineage>
        <taxon>Bacteria</taxon>
        <taxon>Bacillati</taxon>
        <taxon>Bacillota</taxon>
        <taxon>Bacilli</taxon>
        <taxon>Bacillales</taxon>
        <taxon>Caryophanaceae</taxon>
        <taxon>Solibacillus</taxon>
    </lineage>
</organism>
<feature type="transmembrane region" description="Helical" evidence="2">
    <location>
        <begin position="42"/>
        <end position="64"/>
    </location>
</feature>
<evidence type="ECO:0000313" key="3">
    <source>
        <dbReference type="EMBL" id="MBD8033734.1"/>
    </source>
</evidence>
<feature type="region of interest" description="Disordered" evidence="1">
    <location>
        <begin position="1"/>
        <end position="25"/>
    </location>
</feature>
<keyword evidence="2" id="KW-0472">Membrane</keyword>
<accession>A0ABR8XP66</accession>
<evidence type="ECO:0000256" key="2">
    <source>
        <dbReference type="SAM" id="Phobius"/>
    </source>
</evidence>
<dbReference type="RefSeq" id="WP_191704259.1">
    <property type="nucleotide sequence ID" value="NZ_JACSPW010000010.1"/>
</dbReference>